<comment type="caution">
    <text evidence="1">The sequence shown here is derived from an EMBL/GenBank/DDBJ whole genome shotgun (WGS) entry which is preliminary data.</text>
</comment>
<dbReference type="Pfam" id="PF12787">
    <property type="entry name" value="EcsC"/>
    <property type="match status" value="1"/>
</dbReference>
<keyword evidence="2" id="KW-1185">Reference proteome</keyword>
<name>A0A5M6INR5_9PROT</name>
<dbReference type="Proteomes" id="UP000325255">
    <property type="component" value="Unassembled WGS sequence"/>
</dbReference>
<evidence type="ECO:0000313" key="2">
    <source>
        <dbReference type="Proteomes" id="UP000325255"/>
    </source>
</evidence>
<dbReference type="PANTHER" id="PTHR41260:SF1">
    <property type="entry name" value="PROTEIN ECSC"/>
    <property type="match status" value="1"/>
</dbReference>
<dbReference type="EMBL" id="VWPK01000041">
    <property type="protein sequence ID" value="KAA5609916.1"/>
    <property type="molecule type" value="Genomic_DNA"/>
</dbReference>
<protein>
    <recommendedName>
        <fullName evidence="3">EcsC family protein</fullName>
    </recommendedName>
</protein>
<dbReference type="OrthoDB" id="1238772at2"/>
<reference evidence="1 2" key="1">
    <citation type="submission" date="2019-09" db="EMBL/GenBank/DDBJ databases">
        <title>Genome sequence of Rhodovastum atsumiense, a diverse member of the Acetobacteraceae family of non-sulfur purple photosynthetic bacteria.</title>
        <authorList>
            <person name="Meyer T."/>
            <person name="Kyndt J."/>
        </authorList>
    </citation>
    <scope>NUCLEOTIDE SEQUENCE [LARGE SCALE GENOMIC DNA]</scope>
    <source>
        <strain evidence="1 2">DSM 21279</strain>
    </source>
</reference>
<dbReference type="InterPro" id="IPR024787">
    <property type="entry name" value="EcsC"/>
</dbReference>
<proteinExistence type="predicted"/>
<sequence length="263" mass="28344">MSAVLPVPASRRGNACLALSDEDYAALQELAGRYLAARSGFTTFMEWAGKYAERGLSFLPAEWQQTLHLRAREALSWAWRQATLGMDHEPPARQAPPLFYRLLTTGSGAVTGMAGLPGVLVDLPASTLLVLRSLAAQARARGLDVTGADVQAACLEAFSYGGPTDEDDDADLAFWSARAAVPMVAEMLPQVAGRLSGRLAVMLPARAVPVISVAAGAGVNWHFTGYFQEVGDILLALLPMERRYGRAQLRACFEAVLREQRVK</sequence>
<evidence type="ECO:0000313" key="1">
    <source>
        <dbReference type="EMBL" id="KAA5609916.1"/>
    </source>
</evidence>
<organism evidence="1 2">
    <name type="scientific">Rhodovastum atsumiense</name>
    <dbReference type="NCBI Taxonomy" id="504468"/>
    <lineage>
        <taxon>Bacteria</taxon>
        <taxon>Pseudomonadati</taxon>
        <taxon>Pseudomonadota</taxon>
        <taxon>Alphaproteobacteria</taxon>
        <taxon>Acetobacterales</taxon>
        <taxon>Acetobacteraceae</taxon>
        <taxon>Rhodovastum</taxon>
    </lineage>
</organism>
<dbReference type="RefSeq" id="WP_150042983.1">
    <property type="nucleotide sequence ID" value="NZ_OW485601.1"/>
</dbReference>
<gene>
    <name evidence="1" type="ORF">F1189_21725</name>
</gene>
<dbReference type="PANTHER" id="PTHR41260">
    <property type="entry name" value="PROTEIN ECSC"/>
    <property type="match status" value="1"/>
</dbReference>
<evidence type="ECO:0008006" key="3">
    <source>
        <dbReference type="Google" id="ProtNLM"/>
    </source>
</evidence>
<accession>A0A5M6INR5</accession>
<dbReference type="AlphaFoldDB" id="A0A5M6INR5"/>